<evidence type="ECO:0000313" key="6">
    <source>
        <dbReference type="Proteomes" id="UP000504632"/>
    </source>
</evidence>
<dbReference type="Pfam" id="PF12796">
    <property type="entry name" value="Ank_2"/>
    <property type="match status" value="1"/>
</dbReference>
<dbReference type="GO" id="GO:0003779">
    <property type="term" value="F:actin binding"/>
    <property type="evidence" value="ECO:0007669"/>
    <property type="project" value="InterPro"/>
</dbReference>
<evidence type="ECO:0000256" key="2">
    <source>
        <dbReference type="ARBA" id="ARBA00023054"/>
    </source>
</evidence>
<evidence type="ECO:0000256" key="5">
    <source>
        <dbReference type="SAM" id="MobiDB-lite"/>
    </source>
</evidence>
<dbReference type="SUPFAM" id="SSF57997">
    <property type="entry name" value="Tropomyosin"/>
    <property type="match status" value="1"/>
</dbReference>
<keyword evidence="6" id="KW-1185">Reference proteome</keyword>
<feature type="repeat" description="ANK" evidence="3">
    <location>
        <begin position="122"/>
        <end position="154"/>
    </location>
</feature>
<feature type="compositionally biased region" description="Basic and acidic residues" evidence="5">
    <location>
        <begin position="1210"/>
        <end position="1226"/>
    </location>
</feature>
<dbReference type="InParanoid" id="A0A6J2X0B7"/>
<feature type="repeat" description="ANK" evidence="3">
    <location>
        <begin position="89"/>
        <end position="121"/>
    </location>
</feature>
<evidence type="ECO:0000256" key="3">
    <source>
        <dbReference type="PROSITE-ProRule" id="PRU00023"/>
    </source>
</evidence>
<dbReference type="SMART" id="SM00248">
    <property type="entry name" value="ANK"/>
    <property type="match status" value="7"/>
</dbReference>
<evidence type="ECO:0000256" key="1">
    <source>
        <dbReference type="ARBA" id="ARBA00022737"/>
    </source>
</evidence>
<sequence length="1372" mass="156619">MKSLKYRLKKHEVTITNTDWNKYDDRLMKAVERGEVEKVAAVLSKKGVVPTKLDVEGRSAFHTAASRGHLECLNLILTHGVDATATDATGKNALHLAARNGQSLCVQKLLQHNCPVGNVDLQGRTALHDAVMAGCSSSVKLLCDGGASVNATDFDGRTPLVLATQMCHPRICQLLLERGADITVRDKQSKTALILGSEYSCKDAVEVLLKSGADVTAVDSFGHDSYHYARISKNQELVALVKSYLDNAMKVKEAARMEQKKRQQSVEMNAEAATNRDQIIHDLERQNESQQESLRKFHQEKRALQDQVNLLQQQLNQEKSAAQDIQKEREKLKQQLSVKEREDGARGIETVKVQLRSHLGDYSGQSVIKGKENLLVRQSLSLDSAQTHQPSSPSLSRPLEFSRSVAGSSDESNILRVELENTRKRQQTAEEEVGRLQVALARKTQDYEELAQSHDATKREADRQIQELEAALGDVQKRMMDSEAKVKQLQAHVVAVKEHLGNQMVDDLKAQLNDVKAKYEGASDEVGRLRNHLKQSEKALEEYKKSEGLLAVEAERLTAELHALKEEHEEMADTLIVMEAHTKELEARLASVVPGEKFDNMKNLLTNAVDEKEKQLAELREDYDRVLEEVAELHREMDNQDGVSLQEHERVKAALEEQNTALKKKLADVTSKSQALIREVQDSEEEKEILQEELQDLSKKLQTQFIPLEFHEEEKTSLLHTVEKLKEKLAEVTERSSQFEEELIKLKEEKASLCENMTNLKSTYIPSERFENEMAALLSRNAELEKELKSLQQKYEDKESELDNVVTENMSLKQSLQGEFVTKEEHENMRAELTEVLEKARAEIAKMEEDEKVREEELRKVKEGNATLKEQFEKVRTKLEKDYISLMDHEIMKSKLTNALSEAEGRAKEALSKYQTSQDNMVKLHQEIEAQKKELDTIQEAINSKFVPVSVMVDKENSFNTALKDMVEKLDEMQEKYNHEKIEGEQQRMEKEKLMMAMESGFVSSEEYREMETRYKSKMEELSLKLVDLEQQYKEVTVQRAELEERNALCDGEIQSLKQKLENENVRLEQFQAMQSTLTGSIQEVQVECERLREAHRLEVQRVKDLESELQNHLSSPALVGDHLQAKEALEKEVAQLQLSLREEEESSAQRAEDVAALQTELLQATQALEDLRKQTSQMAELQAEKQRLEEEVSDLCDRLSSLEEQYEELHREAAQAREDENRARSETQSLQTKSTSIEREIRELKDRYDDSLSTIGDLQRRIQTSSEQTEAKDKRITELLADVERLKQALNGLSQLAYAGNTPNKRQTQHIDTLQAQVKSLQQQLADAERQHREVISIYRTHLLSAAQGHMDEDVQAALLQIIRMRQEFVC</sequence>
<gene>
    <name evidence="7" type="primary">uacab</name>
</gene>
<dbReference type="InterPro" id="IPR002110">
    <property type="entry name" value="Ankyrin_rpt"/>
</dbReference>
<dbReference type="PRINTS" id="PR01415">
    <property type="entry name" value="ANKYRIN"/>
</dbReference>
<organism evidence="6 7">
    <name type="scientific">Chanos chanos</name>
    <name type="common">Milkfish</name>
    <name type="synonym">Mugil chanos</name>
    <dbReference type="NCBI Taxonomy" id="29144"/>
    <lineage>
        <taxon>Eukaryota</taxon>
        <taxon>Metazoa</taxon>
        <taxon>Chordata</taxon>
        <taxon>Craniata</taxon>
        <taxon>Vertebrata</taxon>
        <taxon>Euteleostomi</taxon>
        <taxon>Actinopterygii</taxon>
        <taxon>Neopterygii</taxon>
        <taxon>Teleostei</taxon>
        <taxon>Ostariophysi</taxon>
        <taxon>Gonorynchiformes</taxon>
        <taxon>Chanidae</taxon>
        <taxon>Chanos</taxon>
    </lineage>
</organism>
<dbReference type="Proteomes" id="UP000504632">
    <property type="component" value="Chromosome 2"/>
</dbReference>
<feature type="coiled-coil region" evidence="4">
    <location>
        <begin position="893"/>
        <end position="983"/>
    </location>
</feature>
<keyword evidence="2 4" id="KW-0175">Coiled coil</keyword>
<feature type="region of interest" description="Disordered" evidence="5">
    <location>
        <begin position="1210"/>
        <end position="1239"/>
    </location>
</feature>
<feature type="region of interest" description="Disordered" evidence="5">
    <location>
        <begin position="383"/>
        <end position="407"/>
    </location>
</feature>
<dbReference type="Pfam" id="PF00023">
    <property type="entry name" value="Ank"/>
    <property type="match status" value="1"/>
</dbReference>
<proteinExistence type="predicted"/>
<evidence type="ECO:0000256" key="4">
    <source>
        <dbReference type="SAM" id="Coils"/>
    </source>
</evidence>
<dbReference type="RefSeq" id="XP_030650025.1">
    <property type="nucleotide sequence ID" value="XM_030794165.1"/>
</dbReference>
<dbReference type="OrthoDB" id="341259at2759"/>
<accession>A0A6J2X0B7</accession>
<evidence type="ECO:0000313" key="7">
    <source>
        <dbReference type="RefSeq" id="XP_030650025.1"/>
    </source>
</evidence>
<keyword evidence="1" id="KW-0677">Repeat</keyword>
<feature type="repeat" description="ANK" evidence="3">
    <location>
        <begin position="155"/>
        <end position="187"/>
    </location>
</feature>
<dbReference type="CTD" id="564040"/>
<feature type="coiled-coil region" evidence="4">
    <location>
        <begin position="602"/>
        <end position="857"/>
    </location>
</feature>
<feature type="coiled-coil region" evidence="4">
    <location>
        <begin position="412"/>
        <end position="574"/>
    </location>
</feature>
<feature type="coiled-coil region" evidence="4">
    <location>
        <begin position="280"/>
        <end position="342"/>
    </location>
</feature>
<dbReference type="PANTHER" id="PTHR24129">
    <property type="entry name" value="ANKYCORBIN"/>
    <property type="match status" value="1"/>
</dbReference>
<dbReference type="Gene3D" id="1.10.287.1490">
    <property type="match status" value="2"/>
</dbReference>
<feature type="repeat" description="ANK" evidence="3">
    <location>
        <begin position="56"/>
        <end position="88"/>
    </location>
</feature>
<dbReference type="InterPro" id="IPR042420">
    <property type="entry name" value="RAI14/UACA"/>
</dbReference>
<dbReference type="InterPro" id="IPR036770">
    <property type="entry name" value="Ankyrin_rpt-contain_sf"/>
</dbReference>
<dbReference type="PROSITE" id="PS50088">
    <property type="entry name" value="ANK_REPEAT"/>
    <property type="match status" value="5"/>
</dbReference>
<feature type="repeat" description="ANK" evidence="3">
    <location>
        <begin position="188"/>
        <end position="220"/>
    </location>
</feature>
<dbReference type="PANTHER" id="PTHR24129:SF1">
    <property type="entry name" value="UVEAL AUTOANTIGEN WITH COILED-COIL DOMAINS AND ANKYRIN REPEATS"/>
    <property type="match status" value="1"/>
</dbReference>
<dbReference type="GeneID" id="115830118"/>
<keyword evidence="3" id="KW-0040">ANK repeat</keyword>
<protein>
    <submittedName>
        <fullName evidence="7">Uveal autoantigen with coiled-coil domains and ankyrin repeats protein</fullName>
    </submittedName>
</protein>
<dbReference type="FunCoup" id="A0A6J2X0B7">
    <property type="interactions" value="225"/>
</dbReference>
<dbReference type="Gene3D" id="1.25.40.20">
    <property type="entry name" value="Ankyrin repeat-containing domain"/>
    <property type="match status" value="2"/>
</dbReference>
<dbReference type="PROSITE" id="PS50297">
    <property type="entry name" value="ANK_REP_REGION"/>
    <property type="match status" value="3"/>
</dbReference>
<feature type="compositionally biased region" description="Polar residues" evidence="5">
    <location>
        <begin position="1227"/>
        <end position="1236"/>
    </location>
</feature>
<feature type="compositionally biased region" description="Polar residues" evidence="5">
    <location>
        <begin position="383"/>
        <end position="395"/>
    </location>
</feature>
<reference evidence="7" key="1">
    <citation type="submission" date="2025-08" db="UniProtKB">
        <authorList>
            <consortium name="RefSeq"/>
        </authorList>
    </citation>
    <scope>IDENTIFICATION</scope>
</reference>
<dbReference type="SUPFAM" id="SSF48403">
    <property type="entry name" value="Ankyrin repeat"/>
    <property type="match status" value="1"/>
</dbReference>
<name>A0A6J2X0B7_CHACN</name>